<evidence type="ECO:0000313" key="2">
    <source>
        <dbReference type="EMBL" id="ATX78262.1"/>
    </source>
</evidence>
<reference evidence="2 3" key="1">
    <citation type="journal article" date="2017" name="Environ. Microbiol.">
        <title>Genomic and physiological analyses of 'Reinekea forsetii' reveal a versatile opportunistic lifestyle during spring algae blooms.</title>
        <authorList>
            <person name="Avci B."/>
            <person name="Hahnke R.L."/>
            <person name="Chafee M."/>
            <person name="Fischer T."/>
            <person name="Gruber-Vodicka H."/>
            <person name="Tegetmeyer H.E."/>
            <person name="Harder J."/>
            <person name="Fuchs B.M."/>
            <person name="Amann R.I."/>
            <person name="Teeling H."/>
        </authorList>
    </citation>
    <scope>NUCLEOTIDE SEQUENCE [LARGE SCALE GENOMIC DNA]</scope>
    <source>
        <strain evidence="2 3">Hel1_31_D35</strain>
    </source>
</reference>
<feature type="transmembrane region" description="Helical" evidence="1">
    <location>
        <begin position="6"/>
        <end position="27"/>
    </location>
</feature>
<dbReference type="KEGG" id="rfo:REIFOR_03152"/>
<keyword evidence="3" id="KW-1185">Reference proteome</keyword>
<dbReference type="Proteomes" id="UP000229757">
    <property type="component" value="Chromosome"/>
</dbReference>
<name>A0A2K8KUH8_9GAMM</name>
<keyword evidence="1" id="KW-1133">Transmembrane helix</keyword>
<dbReference type="OrthoDB" id="6197071at2"/>
<dbReference type="AlphaFoldDB" id="A0A2K8KUH8"/>
<proteinExistence type="predicted"/>
<accession>A0A2K8KUH8</accession>
<sequence length="103" mass="11116">MIVYLLILASMTAGASTLVYTGIQIAIRNKRLGVHDARGFYMVALVFITFVLTSVAHYWGDSRFEASAGSVGFSVIGMLFTLCCSLAGLGFGLVKLQEVDPFE</sequence>
<dbReference type="EMBL" id="CP011797">
    <property type="protein sequence ID" value="ATX78262.1"/>
    <property type="molecule type" value="Genomic_DNA"/>
</dbReference>
<gene>
    <name evidence="2" type="ORF">REIFOR_03152</name>
</gene>
<keyword evidence="2" id="KW-0689">Ribosomal protein</keyword>
<evidence type="ECO:0000256" key="1">
    <source>
        <dbReference type="SAM" id="Phobius"/>
    </source>
</evidence>
<keyword evidence="1" id="KW-0472">Membrane</keyword>
<dbReference type="GO" id="GO:0005840">
    <property type="term" value="C:ribosome"/>
    <property type="evidence" value="ECO:0007669"/>
    <property type="project" value="UniProtKB-KW"/>
</dbReference>
<dbReference type="RefSeq" id="WP_100258463.1">
    <property type="nucleotide sequence ID" value="NZ_CP011797.1"/>
</dbReference>
<keyword evidence="1" id="KW-0812">Transmembrane</keyword>
<feature type="transmembrane region" description="Helical" evidence="1">
    <location>
        <begin position="39"/>
        <end position="59"/>
    </location>
</feature>
<evidence type="ECO:0000313" key="3">
    <source>
        <dbReference type="Proteomes" id="UP000229757"/>
    </source>
</evidence>
<feature type="transmembrane region" description="Helical" evidence="1">
    <location>
        <begin position="71"/>
        <end position="94"/>
    </location>
</feature>
<organism evidence="2 3">
    <name type="scientific">Reinekea forsetii</name>
    <dbReference type="NCBI Taxonomy" id="1336806"/>
    <lineage>
        <taxon>Bacteria</taxon>
        <taxon>Pseudomonadati</taxon>
        <taxon>Pseudomonadota</taxon>
        <taxon>Gammaproteobacteria</taxon>
        <taxon>Oceanospirillales</taxon>
        <taxon>Saccharospirillaceae</taxon>
        <taxon>Reinekea</taxon>
    </lineage>
</organism>
<protein>
    <submittedName>
        <fullName evidence="2">SSU ribosomal protein L13</fullName>
    </submittedName>
</protein>
<keyword evidence="2" id="KW-0687">Ribonucleoprotein</keyword>